<reference evidence="2 3" key="1">
    <citation type="submission" date="2023-07" db="EMBL/GenBank/DDBJ databases">
        <title>Sorghum-associated microbial communities from plants grown in Nebraska, USA.</title>
        <authorList>
            <person name="Schachtman D."/>
        </authorList>
    </citation>
    <scope>NUCLEOTIDE SEQUENCE [LARGE SCALE GENOMIC DNA]</scope>
    <source>
        <strain evidence="2 3">CC258</strain>
    </source>
</reference>
<comment type="caution">
    <text evidence="2">The sequence shown here is derived from an EMBL/GenBank/DDBJ whole genome shotgun (WGS) entry which is preliminary data.</text>
</comment>
<name>A0ABU1NV20_9BACL</name>
<evidence type="ECO:0000313" key="3">
    <source>
        <dbReference type="Proteomes" id="UP001267290"/>
    </source>
</evidence>
<evidence type="ECO:0000313" key="2">
    <source>
        <dbReference type="EMBL" id="MDR6550687.1"/>
    </source>
</evidence>
<dbReference type="EMBL" id="JAVDSB010000002">
    <property type="protein sequence ID" value="MDR6550687.1"/>
    <property type="molecule type" value="Genomic_DNA"/>
</dbReference>
<dbReference type="InterPro" id="IPR002575">
    <property type="entry name" value="Aminoglycoside_PTrfase"/>
</dbReference>
<evidence type="ECO:0000259" key="1">
    <source>
        <dbReference type="Pfam" id="PF01636"/>
    </source>
</evidence>
<dbReference type="SUPFAM" id="SSF56112">
    <property type="entry name" value="Protein kinase-like (PK-like)"/>
    <property type="match status" value="1"/>
</dbReference>
<sequence>MKEEYPILPMEEMIAAYEADFIDEPRHVLSFTLVACMPKMKKWILEYAVTYSKQNGEEVQEAVIGKIFSDPEKGMAGYYLMRHLWANGMNDEVDYTIVRPIAYLQSYNLLLMSKAPGKIIRDWMYETDQAVEAAYQVAIWLKQLHGVPLMPIKQLRRTRADVDFTRLITELTKVVPEKEAAFQSLVNQLMLHPVTASRDNLSMLHGDFHIKNVFWDEHKVTAIDFDHHFIGDPAWDVAYHACQIQLSAFYKKGDFHFFQPAVNMLMDTYLTGIPESEHASFLIRLCQCRSRSLFESLHYELCVCKTGALDIVDPFLQECELSLQGSAF</sequence>
<proteinExistence type="predicted"/>
<feature type="domain" description="Aminoglycoside phosphotransferase" evidence="1">
    <location>
        <begin position="80"/>
        <end position="241"/>
    </location>
</feature>
<accession>A0ABU1NV20</accession>
<dbReference type="InterPro" id="IPR011009">
    <property type="entry name" value="Kinase-like_dom_sf"/>
</dbReference>
<protein>
    <submittedName>
        <fullName evidence="2">Aminoglycoside phosphotransferase</fullName>
    </submittedName>
</protein>
<dbReference type="RefSeq" id="WP_310225719.1">
    <property type="nucleotide sequence ID" value="NZ_JAVDSB010000002.1"/>
</dbReference>
<dbReference type="Proteomes" id="UP001267290">
    <property type="component" value="Unassembled WGS sequence"/>
</dbReference>
<keyword evidence="3" id="KW-1185">Reference proteome</keyword>
<gene>
    <name evidence="2" type="ORF">J2736_001874</name>
</gene>
<organism evidence="2 3">
    <name type="scientific">Paenibacillus qinlingensis</name>
    <dbReference type="NCBI Taxonomy" id="1837343"/>
    <lineage>
        <taxon>Bacteria</taxon>
        <taxon>Bacillati</taxon>
        <taxon>Bacillota</taxon>
        <taxon>Bacilli</taxon>
        <taxon>Bacillales</taxon>
        <taxon>Paenibacillaceae</taxon>
        <taxon>Paenibacillus</taxon>
    </lineage>
</organism>
<dbReference type="Gene3D" id="3.90.1200.10">
    <property type="match status" value="1"/>
</dbReference>
<dbReference type="Pfam" id="PF01636">
    <property type="entry name" value="APH"/>
    <property type="match status" value="1"/>
</dbReference>